<dbReference type="RefSeq" id="WP_209213114.1">
    <property type="nucleotide sequence ID" value="NZ_JAFFZM010000016.1"/>
</dbReference>
<sequence length="106" mass="12146">MKHSSAEALEALDLAWDPERGVLGKLRDGIYDAELAQEYITLLESIEIEEGEHLHPDFVRLLWFSPIFSEWQSKRIAEFGSESDKLDSMNFANKVLSRVERILGIP</sequence>
<protein>
    <submittedName>
        <fullName evidence="1">Uncharacterized protein</fullName>
    </submittedName>
</protein>
<dbReference type="GeneID" id="96261799"/>
<evidence type="ECO:0000313" key="1">
    <source>
        <dbReference type="EMBL" id="MBO8201450.1"/>
    </source>
</evidence>
<comment type="caution">
    <text evidence="1">The sequence shown here is derived from an EMBL/GenBank/DDBJ whole genome shotgun (WGS) entry which is preliminary data.</text>
</comment>
<gene>
    <name evidence="1" type="ORF">JW613_24595</name>
</gene>
<organism evidence="1 2">
    <name type="scientific">Streptomyces smyrnaeus</name>
    <dbReference type="NCBI Taxonomy" id="1387713"/>
    <lineage>
        <taxon>Bacteria</taxon>
        <taxon>Bacillati</taxon>
        <taxon>Actinomycetota</taxon>
        <taxon>Actinomycetes</taxon>
        <taxon>Kitasatosporales</taxon>
        <taxon>Streptomycetaceae</taxon>
        <taxon>Streptomyces</taxon>
    </lineage>
</organism>
<accession>A0ABS3Y1C2</accession>
<reference evidence="1 2" key="1">
    <citation type="submission" date="2021-02" db="EMBL/GenBank/DDBJ databases">
        <title>Streptomyces spirodelae sp. nov., isolated from duckweed.</title>
        <authorList>
            <person name="Saimee Y."/>
            <person name="Duangmal K."/>
        </authorList>
    </citation>
    <scope>NUCLEOTIDE SEQUENCE [LARGE SCALE GENOMIC DNA]</scope>
    <source>
        <strain evidence="1 2">DSM 42105</strain>
    </source>
</reference>
<keyword evidence="2" id="KW-1185">Reference proteome</keyword>
<evidence type="ECO:0000313" key="2">
    <source>
        <dbReference type="Proteomes" id="UP000721954"/>
    </source>
</evidence>
<proteinExistence type="predicted"/>
<dbReference type="Proteomes" id="UP000721954">
    <property type="component" value="Unassembled WGS sequence"/>
</dbReference>
<name>A0ABS3Y1C2_9ACTN</name>
<dbReference type="EMBL" id="JAFFZM010000016">
    <property type="protein sequence ID" value="MBO8201450.1"/>
    <property type="molecule type" value="Genomic_DNA"/>
</dbReference>